<accession>A0A101M5G7</accession>
<dbReference type="AlphaFoldDB" id="A0A101M5G7"/>
<organism evidence="1">
    <name type="scientific">Picea glauca</name>
    <name type="common">White spruce</name>
    <name type="synonym">Pinus glauca</name>
    <dbReference type="NCBI Taxonomy" id="3330"/>
    <lineage>
        <taxon>Eukaryota</taxon>
        <taxon>Viridiplantae</taxon>
        <taxon>Streptophyta</taxon>
        <taxon>Embryophyta</taxon>
        <taxon>Tracheophyta</taxon>
        <taxon>Spermatophyta</taxon>
        <taxon>Pinopsida</taxon>
        <taxon>Pinidae</taxon>
        <taxon>Conifers I</taxon>
        <taxon>Pinales</taxon>
        <taxon>Pinaceae</taxon>
        <taxon>Picea</taxon>
    </lineage>
</organism>
<proteinExistence type="predicted"/>
<geneLocation type="mitochondrion" evidence="1"/>
<reference evidence="1" key="1">
    <citation type="journal article" date="2015" name="Genome Biol. Evol.">
        <title>Organellar Genomes of White Spruce (Picea glauca): Assembly and Annotation.</title>
        <authorList>
            <person name="Jackman S.D."/>
            <person name="Warren R.L."/>
            <person name="Gibb E.A."/>
            <person name="Vandervalk B.P."/>
            <person name="Mohamadi H."/>
            <person name="Chu J."/>
            <person name="Raymond A."/>
            <person name="Pleasance S."/>
            <person name="Coope R."/>
            <person name="Wildung M.R."/>
            <person name="Ritland C.E."/>
            <person name="Bousquet J."/>
            <person name="Jones S.J."/>
            <person name="Bohlmann J."/>
            <person name="Birol I."/>
        </authorList>
    </citation>
    <scope>NUCLEOTIDE SEQUENCE [LARGE SCALE GENOMIC DNA]</scope>
    <source>
        <tissue evidence="1">Flushing bud</tissue>
    </source>
</reference>
<keyword evidence="1" id="KW-0496">Mitochondrion</keyword>
<evidence type="ECO:0000313" key="1">
    <source>
        <dbReference type="EMBL" id="KUM51242.1"/>
    </source>
</evidence>
<protein>
    <submittedName>
        <fullName evidence="1">Uncharacterized protein</fullName>
    </submittedName>
</protein>
<dbReference type="EMBL" id="LKAM01000001">
    <property type="protein sequence ID" value="KUM51242.1"/>
    <property type="molecule type" value="Genomic_DNA"/>
</dbReference>
<name>A0A101M5G7_PICGL</name>
<comment type="caution">
    <text evidence="1">The sequence shown here is derived from an EMBL/GenBank/DDBJ whole genome shotgun (WGS) entry which is preliminary data.</text>
</comment>
<sequence length="48" mass="5632">MPIRGIRPYPQGVRLNGTILPTKTRFLEREAYVLEREAYGPFLNLNRN</sequence>
<gene>
    <name evidence="1" type="ORF">ABT39_MTgene1089</name>
</gene>